<proteinExistence type="predicted"/>
<dbReference type="EMBL" id="NRDI02000025">
    <property type="protein sequence ID" value="KAI1508510.1"/>
    <property type="molecule type" value="Genomic_DNA"/>
</dbReference>
<dbReference type="Proteomes" id="UP000249757">
    <property type="component" value="Unassembled WGS sequence"/>
</dbReference>
<gene>
    <name evidence="1" type="ORF">Ptr86124_012462</name>
</gene>
<dbReference type="OrthoDB" id="3796237at2759"/>
<evidence type="ECO:0000313" key="2">
    <source>
        <dbReference type="Proteomes" id="UP000249757"/>
    </source>
</evidence>
<name>A0A922STQ9_9PLEO</name>
<evidence type="ECO:0000313" key="1">
    <source>
        <dbReference type="EMBL" id="KAI1508510.1"/>
    </source>
</evidence>
<protein>
    <submittedName>
        <fullName evidence="1">Uncharacterized protein</fullName>
    </submittedName>
</protein>
<reference evidence="2" key="1">
    <citation type="journal article" date="2022" name="Microb. Genom.">
        <title>A global pangenome for the wheat fungal pathogen Pyrenophora tritici-repentis and prediction of effector protein structural homology.</title>
        <authorList>
            <person name="Moolhuijzen P.M."/>
            <person name="See P.T."/>
            <person name="Shi G."/>
            <person name="Powell H.R."/>
            <person name="Cockram J."/>
            <person name="Jorgensen L.N."/>
            <person name="Benslimane H."/>
            <person name="Strelkov S.E."/>
            <person name="Turner J."/>
            <person name="Liu Z."/>
            <person name="Moffat C.S."/>
        </authorList>
    </citation>
    <scope>NUCLEOTIDE SEQUENCE [LARGE SCALE GENOMIC DNA]</scope>
</reference>
<keyword evidence="2" id="KW-1185">Reference proteome</keyword>
<dbReference type="AlphaFoldDB" id="A0A922STQ9"/>
<sequence>MERNPMPIPKPPPTWGEKQIEVARRRTLLNYHVPTSPHSFVDWHRTLVIVPHIATKVEDLYADRSQTLAQRLHFKNALIAATAATAAAHRLPIAANSALLATPPVSDLEILYTRILTLYNARLAYIQAEGARRMSMWADWWHETSKPSPHCNEAEVNACISTIAFLEDDYLKRKVEFVAEIHALLEPGDKARADAVLEDLEILYPVLKDTGFLKRVMEGDGGAFVGLRGKLPQV</sequence>
<organism evidence="1 2">
    <name type="scientific">Pyrenophora tritici-repentis</name>
    <dbReference type="NCBI Taxonomy" id="45151"/>
    <lineage>
        <taxon>Eukaryota</taxon>
        <taxon>Fungi</taxon>
        <taxon>Dikarya</taxon>
        <taxon>Ascomycota</taxon>
        <taxon>Pezizomycotina</taxon>
        <taxon>Dothideomycetes</taxon>
        <taxon>Pleosporomycetidae</taxon>
        <taxon>Pleosporales</taxon>
        <taxon>Pleosporineae</taxon>
        <taxon>Pleosporaceae</taxon>
        <taxon>Pyrenophora</taxon>
    </lineage>
</organism>
<comment type="caution">
    <text evidence="1">The sequence shown here is derived from an EMBL/GenBank/DDBJ whole genome shotgun (WGS) entry which is preliminary data.</text>
</comment>
<accession>A0A922STQ9</accession>